<feature type="domain" description="Transposable element P transposase-like C-terminal" evidence="1">
    <location>
        <begin position="72"/>
        <end position="118"/>
    </location>
</feature>
<keyword evidence="3" id="KW-1185">Reference proteome</keyword>
<dbReference type="KEGG" id="api:107883361"/>
<dbReference type="InParanoid" id="J9LP05"/>
<protein>
    <recommendedName>
        <fullName evidence="1">Transposable element P transposase-like C-terminal domain-containing protein</fullName>
    </recommendedName>
</protein>
<dbReference type="KEGG" id="api:107885855"/>
<reference evidence="2" key="2">
    <citation type="submission" date="2022-06" db="UniProtKB">
        <authorList>
            <consortium name="EnsemblMetazoa"/>
        </authorList>
    </citation>
    <scope>IDENTIFICATION</scope>
</reference>
<gene>
    <name evidence="2" type="primary">107883361</name>
</gene>
<organism evidence="2 3">
    <name type="scientific">Acyrthosiphon pisum</name>
    <name type="common">Pea aphid</name>
    <dbReference type="NCBI Taxonomy" id="7029"/>
    <lineage>
        <taxon>Eukaryota</taxon>
        <taxon>Metazoa</taxon>
        <taxon>Ecdysozoa</taxon>
        <taxon>Arthropoda</taxon>
        <taxon>Hexapoda</taxon>
        <taxon>Insecta</taxon>
        <taxon>Pterygota</taxon>
        <taxon>Neoptera</taxon>
        <taxon>Paraneoptera</taxon>
        <taxon>Hemiptera</taxon>
        <taxon>Sternorrhyncha</taxon>
        <taxon>Aphidomorpha</taxon>
        <taxon>Aphidoidea</taxon>
        <taxon>Aphididae</taxon>
        <taxon>Macrosiphini</taxon>
        <taxon>Acyrthosiphon</taxon>
    </lineage>
</organism>
<dbReference type="EnsemblMetazoa" id="XM_016809545.2">
    <property type="protein sequence ID" value="XP_016665034.1"/>
    <property type="gene ID" value="LOC107885855"/>
</dbReference>
<name>J9LP05_ACYPI</name>
<evidence type="ECO:0000313" key="3">
    <source>
        <dbReference type="Proteomes" id="UP000007819"/>
    </source>
</evidence>
<evidence type="ECO:0000313" key="2">
    <source>
        <dbReference type="EnsemblMetazoa" id="XP_016665034.1"/>
    </source>
</evidence>
<accession>J9LP05</accession>
<sequence>MFSPRWYILGKHSDFVFTENTNSQVDLENRLLTENECLTSQMLNLSTFETDDPTEVATVQSNIGSECTPIISEQCFDLLREFEMAENEPFNELEEDSAQYVAGYICNRFSSKYPDLIKQTDDGDVAEDC</sequence>
<dbReference type="EnsemblMetazoa" id="XM_016803207.2">
    <property type="protein sequence ID" value="XP_016658696.1"/>
    <property type="gene ID" value="LOC107883361"/>
</dbReference>
<dbReference type="InterPro" id="IPR022242">
    <property type="entry name" value="TNP-like_C"/>
</dbReference>
<dbReference type="OrthoDB" id="6618237at2759"/>
<dbReference type="Proteomes" id="UP000007819">
    <property type="component" value="Chromosome A2"/>
</dbReference>
<dbReference type="AlphaFoldDB" id="J9LP05"/>
<dbReference type="Pfam" id="PF12596">
    <property type="entry name" value="Tnp_P_element_C"/>
    <property type="match status" value="1"/>
</dbReference>
<proteinExistence type="predicted"/>
<reference evidence="3" key="1">
    <citation type="submission" date="2010-06" db="EMBL/GenBank/DDBJ databases">
        <authorList>
            <person name="Jiang H."/>
            <person name="Abraham K."/>
            <person name="Ali S."/>
            <person name="Alsbrooks S.L."/>
            <person name="Anim B.N."/>
            <person name="Anosike U.S."/>
            <person name="Attaway T."/>
            <person name="Bandaranaike D.P."/>
            <person name="Battles P.K."/>
            <person name="Bell S.N."/>
            <person name="Bell A.V."/>
            <person name="Beltran B."/>
            <person name="Bickham C."/>
            <person name="Bustamante Y."/>
            <person name="Caleb T."/>
            <person name="Canada A."/>
            <person name="Cardenas V."/>
            <person name="Carter K."/>
            <person name="Chacko J."/>
            <person name="Chandrabose M.N."/>
            <person name="Chavez D."/>
            <person name="Chavez A."/>
            <person name="Chen L."/>
            <person name="Chu H.-S."/>
            <person name="Claassen K.J."/>
            <person name="Cockrell R."/>
            <person name="Collins M."/>
            <person name="Cooper J.A."/>
            <person name="Cree A."/>
            <person name="Curry S.M."/>
            <person name="Da Y."/>
            <person name="Dao M.D."/>
            <person name="Das B."/>
            <person name="Davila M.-L."/>
            <person name="Davy-Carroll L."/>
            <person name="Denson S."/>
            <person name="Dinh H."/>
            <person name="Ebong V.E."/>
            <person name="Edwards J.R."/>
            <person name="Egan A."/>
            <person name="El-Daye J."/>
            <person name="Escobedo L."/>
            <person name="Fernandez S."/>
            <person name="Fernando P.R."/>
            <person name="Flagg N."/>
            <person name="Forbes L.D."/>
            <person name="Fowler R.G."/>
            <person name="Fu Q."/>
            <person name="Gabisi R.A."/>
            <person name="Ganer J."/>
            <person name="Garbino Pronczuk A."/>
            <person name="Garcia R.M."/>
            <person name="Garner T."/>
            <person name="Garrett T.E."/>
            <person name="Gonzalez D.A."/>
            <person name="Hamid H."/>
            <person name="Hawkins E.S."/>
            <person name="Hirani K."/>
            <person name="Hogues M.E."/>
            <person name="Hollins B."/>
            <person name="Hsiao C.-H."/>
            <person name="Jabil R."/>
            <person name="James M.L."/>
            <person name="Jhangiani S.N."/>
            <person name="Johnson B."/>
            <person name="Johnson Q."/>
            <person name="Joshi V."/>
            <person name="Kalu J.B."/>
            <person name="Kam C."/>
            <person name="Kashfia A."/>
            <person name="Keebler J."/>
            <person name="Kisamo H."/>
            <person name="Kovar C.L."/>
            <person name="Lago L.A."/>
            <person name="Lai C.-Y."/>
            <person name="Laidlaw J."/>
            <person name="Lara F."/>
            <person name="Le T.-K."/>
            <person name="Lee S.L."/>
            <person name="Legall F.H."/>
            <person name="Lemon S.J."/>
            <person name="Lewis L.R."/>
            <person name="Li B."/>
            <person name="Liu Y."/>
            <person name="Liu Y.-S."/>
            <person name="Lopez J."/>
            <person name="Lozado R.J."/>
            <person name="Lu J."/>
            <person name="Madu R.C."/>
            <person name="Maheshwari M."/>
            <person name="Maheshwari R."/>
            <person name="Malloy K."/>
            <person name="Martinez E."/>
            <person name="Mathew T."/>
            <person name="Mercado I.C."/>
            <person name="Mercado C."/>
            <person name="Meyer B."/>
            <person name="Montgomery K."/>
            <person name="Morgan M.B."/>
            <person name="Munidasa M."/>
            <person name="Nazareth L.V."/>
            <person name="Nelson J."/>
            <person name="Ng B.M."/>
            <person name="Nguyen N.B."/>
            <person name="Nguyen P.Q."/>
            <person name="Nguyen T."/>
            <person name="Obregon M."/>
            <person name="Okwuonu G.O."/>
            <person name="Onwere C.G."/>
            <person name="Orozco G."/>
            <person name="Parra A."/>
            <person name="Patel S."/>
            <person name="Patil S."/>
            <person name="Perez A."/>
            <person name="Perez Y."/>
            <person name="Pham C."/>
            <person name="Primus E.L."/>
            <person name="Pu L.-L."/>
            <person name="Puazo M."/>
            <person name="Qin X."/>
            <person name="Quiroz J.B."/>
            <person name="Reese J."/>
            <person name="Richards S."/>
            <person name="Rives C.M."/>
            <person name="Robberts R."/>
            <person name="Ruiz S.J."/>
            <person name="Ruiz M.J."/>
            <person name="Santibanez J."/>
            <person name="Schneider B.W."/>
            <person name="Sisson I."/>
            <person name="Smith M."/>
            <person name="Sodergren E."/>
            <person name="Song X.-Z."/>
            <person name="Song B.B."/>
            <person name="Summersgill H."/>
            <person name="Thelus R."/>
            <person name="Thornton R.D."/>
            <person name="Trejos Z.Y."/>
            <person name="Usmani K."/>
            <person name="Vattathil S."/>
            <person name="Villasana D."/>
            <person name="Walker D.L."/>
            <person name="Wang S."/>
            <person name="Wang K."/>
            <person name="White C.S."/>
            <person name="Williams A.C."/>
            <person name="Williamson J."/>
            <person name="Wilson K."/>
            <person name="Woghiren I.O."/>
            <person name="Woodworth J.R."/>
            <person name="Worley K.C."/>
            <person name="Wright R.A."/>
            <person name="Wu W."/>
            <person name="Young L."/>
            <person name="Zhang L."/>
            <person name="Zhang J."/>
            <person name="Zhu Y."/>
            <person name="Muzny D.M."/>
            <person name="Weinstock G."/>
            <person name="Gibbs R.A."/>
        </authorList>
    </citation>
    <scope>NUCLEOTIDE SEQUENCE [LARGE SCALE GENOMIC DNA]</scope>
    <source>
        <strain evidence="3">LSR1</strain>
    </source>
</reference>
<evidence type="ECO:0000259" key="1">
    <source>
        <dbReference type="Pfam" id="PF12596"/>
    </source>
</evidence>